<dbReference type="InterPro" id="IPR005589">
    <property type="entry name" value="ArfA"/>
</dbReference>
<organism evidence="2 3">
    <name type="scientific">Photobacterium atrarenae</name>
    <dbReference type="NCBI Taxonomy" id="865757"/>
    <lineage>
        <taxon>Bacteria</taxon>
        <taxon>Pseudomonadati</taxon>
        <taxon>Pseudomonadota</taxon>
        <taxon>Gammaproteobacteria</taxon>
        <taxon>Vibrionales</taxon>
        <taxon>Vibrionaceae</taxon>
        <taxon>Photobacterium</taxon>
    </lineage>
</organism>
<dbReference type="Proteomes" id="UP001057998">
    <property type="component" value="Chromosome 2"/>
</dbReference>
<proteinExistence type="predicted"/>
<name>A0ABY5GMZ6_9GAMM</name>
<feature type="compositionally biased region" description="Basic residues" evidence="1">
    <location>
        <begin position="56"/>
        <end position="68"/>
    </location>
</feature>
<reference evidence="2" key="1">
    <citation type="submission" date="2022-07" db="EMBL/GenBank/DDBJ databases">
        <title>Genome sequencing of Photobacterium atrarenae GJH2-4.</title>
        <authorList>
            <person name="Park S.-J."/>
        </authorList>
    </citation>
    <scope>NUCLEOTIDE SEQUENCE</scope>
    <source>
        <strain evidence="2">GJH2-4</strain>
    </source>
</reference>
<sequence length="78" mass="8513">MAKKSKLKQNDTLQVVQCNHASPALETELGRGKVQDNALKAAVTSTLFRTRVEKAKKGKGSFQRKAKHAGRESYSIAA</sequence>
<evidence type="ECO:0000256" key="1">
    <source>
        <dbReference type="SAM" id="MobiDB-lite"/>
    </source>
</evidence>
<feature type="region of interest" description="Disordered" evidence="1">
    <location>
        <begin position="56"/>
        <end position="78"/>
    </location>
</feature>
<gene>
    <name evidence="2" type="ORF">NNL38_17140</name>
</gene>
<protein>
    <submittedName>
        <fullName evidence="2">Ribosome alternative rescue factor ArfA</fullName>
    </submittedName>
</protein>
<evidence type="ECO:0000313" key="2">
    <source>
        <dbReference type="EMBL" id="UTV30303.1"/>
    </source>
</evidence>
<dbReference type="EMBL" id="CP101509">
    <property type="protein sequence ID" value="UTV30303.1"/>
    <property type="molecule type" value="Genomic_DNA"/>
</dbReference>
<keyword evidence="3" id="KW-1185">Reference proteome</keyword>
<dbReference type="Pfam" id="PF03889">
    <property type="entry name" value="ArfA"/>
    <property type="match status" value="1"/>
</dbReference>
<evidence type="ECO:0000313" key="3">
    <source>
        <dbReference type="Proteomes" id="UP001057998"/>
    </source>
</evidence>
<accession>A0ABY5GMZ6</accession>